<comment type="subcellular location">
    <subcellularLocation>
        <location evidence="1">Membrane</location>
        <topology evidence="1">Multi-pass membrane protein</topology>
    </subcellularLocation>
</comment>
<feature type="transmembrane region" description="Helical" evidence="6">
    <location>
        <begin position="160"/>
        <end position="182"/>
    </location>
</feature>
<dbReference type="InterPro" id="IPR011701">
    <property type="entry name" value="MFS"/>
</dbReference>
<dbReference type="AlphaFoldDB" id="A0A261XUJ0"/>
<dbReference type="Pfam" id="PF07690">
    <property type="entry name" value="MFS_1"/>
    <property type="match status" value="1"/>
</dbReference>
<dbReference type="InterPro" id="IPR020846">
    <property type="entry name" value="MFS_dom"/>
</dbReference>
<dbReference type="EMBL" id="MVBO01000199">
    <property type="protein sequence ID" value="OZJ02035.1"/>
    <property type="molecule type" value="Genomic_DNA"/>
</dbReference>
<gene>
    <name evidence="8" type="ORF">BZG36_04953</name>
</gene>
<organism evidence="8 9">
    <name type="scientific">Bifiguratus adelaidae</name>
    <dbReference type="NCBI Taxonomy" id="1938954"/>
    <lineage>
        <taxon>Eukaryota</taxon>
        <taxon>Fungi</taxon>
        <taxon>Fungi incertae sedis</taxon>
        <taxon>Mucoromycota</taxon>
        <taxon>Mucoromycotina</taxon>
        <taxon>Endogonomycetes</taxon>
        <taxon>Endogonales</taxon>
        <taxon>Endogonales incertae sedis</taxon>
        <taxon>Bifiguratus</taxon>
    </lineage>
</organism>
<dbReference type="GO" id="GO:0016020">
    <property type="term" value="C:membrane"/>
    <property type="evidence" value="ECO:0007669"/>
    <property type="project" value="UniProtKB-SubCell"/>
</dbReference>
<proteinExistence type="predicted"/>
<keyword evidence="5 6" id="KW-0472">Membrane</keyword>
<name>A0A261XUJ0_9FUNG</name>
<evidence type="ECO:0000256" key="5">
    <source>
        <dbReference type="ARBA" id="ARBA00023136"/>
    </source>
</evidence>
<dbReference type="FunFam" id="1.20.1250.20:FF:000057">
    <property type="entry name" value="MFS general substrate transporter"/>
    <property type="match status" value="1"/>
</dbReference>
<feature type="transmembrane region" description="Helical" evidence="6">
    <location>
        <begin position="298"/>
        <end position="320"/>
    </location>
</feature>
<evidence type="ECO:0000313" key="8">
    <source>
        <dbReference type="EMBL" id="OZJ02035.1"/>
    </source>
</evidence>
<dbReference type="FunFam" id="1.20.1250.20:FF:000013">
    <property type="entry name" value="MFS general substrate transporter"/>
    <property type="match status" value="1"/>
</dbReference>
<feature type="transmembrane region" description="Helical" evidence="6">
    <location>
        <begin position="75"/>
        <end position="92"/>
    </location>
</feature>
<keyword evidence="4 6" id="KW-1133">Transmembrane helix</keyword>
<dbReference type="OrthoDB" id="2985014at2759"/>
<feature type="transmembrane region" description="Helical" evidence="6">
    <location>
        <begin position="388"/>
        <end position="409"/>
    </location>
</feature>
<evidence type="ECO:0000256" key="6">
    <source>
        <dbReference type="SAM" id="Phobius"/>
    </source>
</evidence>
<feature type="domain" description="Major facilitator superfamily (MFS) profile" evidence="7">
    <location>
        <begin position="33"/>
        <end position="432"/>
    </location>
</feature>
<feature type="transmembrane region" description="Helical" evidence="6">
    <location>
        <begin position="356"/>
        <end position="376"/>
    </location>
</feature>
<dbReference type="PANTHER" id="PTHR43791:SF6">
    <property type="entry name" value="TRANSPORTER, PUTATIVE (AFU_ORTHOLOGUE AFUA_1G16690)-RELATED"/>
    <property type="match status" value="1"/>
</dbReference>
<dbReference type="GO" id="GO:0022857">
    <property type="term" value="F:transmembrane transporter activity"/>
    <property type="evidence" value="ECO:0007669"/>
    <property type="project" value="InterPro"/>
</dbReference>
<dbReference type="InterPro" id="IPR036259">
    <property type="entry name" value="MFS_trans_sf"/>
</dbReference>
<feature type="transmembrane region" description="Helical" evidence="6">
    <location>
        <begin position="194"/>
        <end position="216"/>
    </location>
</feature>
<keyword evidence="3 6" id="KW-0812">Transmembrane</keyword>
<accession>A0A261XUJ0</accession>
<feature type="transmembrane region" description="Helical" evidence="6">
    <location>
        <begin position="99"/>
        <end position="119"/>
    </location>
</feature>
<protein>
    <recommendedName>
        <fullName evidence="7">Major facilitator superfamily (MFS) profile domain-containing protein</fullName>
    </recommendedName>
</protein>
<reference evidence="8 9" key="1">
    <citation type="journal article" date="2017" name="Mycologia">
        <title>Bifiguratus adelaidae, gen. et sp. nov., a new member of Mucoromycotina in endophytic and soil-dwelling habitats.</title>
        <authorList>
            <person name="Torres-Cruz T.J."/>
            <person name="Billingsley Tobias T.L."/>
            <person name="Almatruk M."/>
            <person name="Hesse C."/>
            <person name="Kuske C.R."/>
            <person name="Desiro A."/>
            <person name="Benucci G.M."/>
            <person name="Bonito G."/>
            <person name="Stajich J.E."/>
            <person name="Dunlap C."/>
            <person name="Arnold A.E."/>
            <person name="Porras-Alfaro A."/>
        </authorList>
    </citation>
    <scope>NUCLEOTIDE SEQUENCE [LARGE SCALE GENOMIC DNA]</scope>
    <source>
        <strain evidence="8 9">AZ0501</strain>
    </source>
</reference>
<feature type="non-terminal residue" evidence="8">
    <location>
        <position position="432"/>
    </location>
</feature>
<evidence type="ECO:0000256" key="4">
    <source>
        <dbReference type="ARBA" id="ARBA00022989"/>
    </source>
</evidence>
<evidence type="ECO:0000313" key="9">
    <source>
        <dbReference type="Proteomes" id="UP000242875"/>
    </source>
</evidence>
<dbReference type="PROSITE" id="PS50850">
    <property type="entry name" value="MFS"/>
    <property type="match status" value="1"/>
</dbReference>
<feature type="transmembrane region" description="Helical" evidence="6">
    <location>
        <begin position="332"/>
        <end position="350"/>
    </location>
</feature>
<evidence type="ECO:0000256" key="1">
    <source>
        <dbReference type="ARBA" id="ARBA00004141"/>
    </source>
</evidence>
<dbReference type="PANTHER" id="PTHR43791">
    <property type="entry name" value="PERMEASE-RELATED"/>
    <property type="match status" value="1"/>
</dbReference>
<keyword evidence="2" id="KW-0813">Transport</keyword>
<dbReference type="SUPFAM" id="SSF103473">
    <property type="entry name" value="MFS general substrate transporter"/>
    <property type="match status" value="1"/>
</dbReference>
<evidence type="ECO:0000256" key="3">
    <source>
        <dbReference type="ARBA" id="ARBA00022692"/>
    </source>
</evidence>
<feature type="transmembrane region" description="Helical" evidence="6">
    <location>
        <begin position="29"/>
        <end position="46"/>
    </location>
</feature>
<feature type="transmembrane region" description="Helical" evidence="6">
    <location>
        <begin position="125"/>
        <end position="148"/>
    </location>
</feature>
<evidence type="ECO:0000256" key="2">
    <source>
        <dbReference type="ARBA" id="ARBA00022448"/>
    </source>
</evidence>
<dbReference type="Gene3D" id="1.20.1250.20">
    <property type="entry name" value="MFS general substrate transporter like domains"/>
    <property type="match status" value="2"/>
</dbReference>
<dbReference type="Proteomes" id="UP000242875">
    <property type="component" value="Unassembled WGS sequence"/>
</dbReference>
<comment type="caution">
    <text evidence="8">The sequence shown here is derived from an EMBL/GenBank/DDBJ whole genome shotgun (WGS) entry which is preliminary data.</text>
</comment>
<sequence>MSKPAEEREEITLSEDEQRRAELRLKRKVDFRLIPMLVIIYILNYIDRNNISAARLKGLEQDLALTDQDYQTSLSILYVGYILMQVPSNLLLHKIGRPSIYLPTCVIIWGTLSALTAVAKNYRDIIVIRFFLGFIEAAFFPGALYVMSRFYTKKEYATRVTLLYAGSILSNAFGGLLAAGILSGLEGANGIRGWRWLFIVEGCLTILSGLIAFVVLPDFPENTRWLTEEERLVAQRRSIQDAGEKDDDEGVSMWRAFVMAMTDIKVWILAFMLTAAVVGLSFNAFFPTLTATLGYSSTVTLLLTAPPWFFAYLVMLTNALHADKTGERTIHVVWPFLVAIVGLIIATSTSALGARFFALFLLAQSYAGFVIILTWISNSIPRPPAKRAVSLAFVNAFSQLGNIAGSYVFPAAWGPSYKNSFAICITMFGLAS</sequence>
<keyword evidence="9" id="KW-1185">Reference proteome</keyword>
<feature type="transmembrane region" description="Helical" evidence="6">
    <location>
        <begin position="266"/>
        <end position="286"/>
    </location>
</feature>
<evidence type="ECO:0000259" key="7">
    <source>
        <dbReference type="PROSITE" id="PS50850"/>
    </source>
</evidence>